<name>D5C4E7_NITHN</name>
<dbReference type="Proteomes" id="UP000001844">
    <property type="component" value="Chromosome"/>
</dbReference>
<keyword evidence="5" id="KW-1185">Reference proteome</keyword>
<dbReference type="PANTHER" id="PTHR38133">
    <property type="entry name" value="SLR1429 PROTEIN"/>
    <property type="match status" value="1"/>
</dbReference>
<dbReference type="PROSITE" id="PS50966">
    <property type="entry name" value="ZF_SWIM"/>
    <property type="match status" value="1"/>
</dbReference>
<dbReference type="InterPro" id="IPR007527">
    <property type="entry name" value="Znf_SWIM"/>
</dbReference>
<dbReference type="RefSeq" id="WP_013032997.1">
    <property type="nucleotide sequence ID" value="NC_013960.1"/>
</dbReference>
<dbReference type="PANTHER" id="PTHR38133:SF1">
    <property type="entry name" value="SLR1429 PROTEIN"/>
    <property type="match status" value="1"/>
</dbReference>
<evidence type="ECO:0000313" key="5">
    <source>
        <dbReference type="Proteomes" id="UP000001844"/>
    </source>
</evidence>
<evidence type="ECO:0000259" key="3">
    <source>
        <dbReference type="PROSITE" id="PS50966"/>
    </source>
</evidence>
<dbReference type="STRING" id="472759.Nhal_2024"/>
<dbReference type="OrthoDB" id="188274at2"/>
<feature type="domain" description="SWIM-type" evidence="3">
    <location>
        <begin position="116"/>
        <end position="151"/>
    </location>
</feature>
<gene>
    <name evidence="4" type="ordered locus">Nhal_2024</name>
</gene>
<feature type="compositionally biased region" description="Basic and acidic residues" evidence="2">
    <location>
        <begin position="230"/>
        <end position="242"/>
    </location>
</feature>
<evidence type="ECO:0000256" key="2">
    <source>
        <dbReference type="SAM" id="MobiDB-lite"/>
    </source>
</evidence>
<dbReference type="KEGG" id="nhl:Nhal_2024"/>
<evidence type="ECO:0000313" key="4">
    <source>
        <dbReference type="EMBL" id="ADE15131.1"/>
    </source>
</evidence>
<feature type="region of interest" description="Disordered" evidence="2">
    <location>
        <begin position="227"/>
        <end position="251"/>
    </location>
</feature>
<dbReference type="EMBL" id="CP001798">
    <property type="protein sequence ID" value="ADE15131.1"/>
    <property type="molecule type" value="Genomic_DNA"/>
</dbReference>
<organism evidence="4 5">
    <name type="scientific">Nitrosococcus halophilus (strain Nc4)</name>
    <dbReference type="NCBI Taxonomy" id="472759"/>
    <lineage>
        <taxon>Bacteria</taxon>
        <taxon>Pseudomonadati</taxon>
        <taxon>Pseudomonadota</taxon>
        <taxon>Gammaproteobacteria</taxon>
        <taxon>Chromatiales</taxon>
        <taxon>Chromatiaceae</taxon>
        <taxon>Nitrosococcus</taxon>
    </lineage>
</organism>
<dbReference type="AlphaFoldDB" id="D5C4E7"/>
<sequence>MAKISRTWWGQRFLEALEQCTDPGRLSRGRGYSSPRRLLSFSLEGATIKAKIRGNVNPYFGVYKEPRYQVEIQLKSIPSKAWTGIIQRLGSNAGWLSRLLLNEMPDDIEEAFAESKQTLLPSSEKDLKTDCTCPDWANPCKHVAGVYYHVAHLLDHDPFLLFQLRGLSKEKLQQKLAKTPLGQALASELLPQEALTPEAVAHCYPQPALSSMEKNLTYKAFWSGPSLPDRSGHPQEAPREGAPRGSSGVPALLIKKQGDYPPFWERDNSFIEAMEHIYQRVQAKNKESL</sequence>
<keyword evidence="1" id="KW-0863">Zinc-finger</keyword>
<accession>D5C4E7</accession>
<reference evidence="5" key="1">
    <citation type="submission" date="2010-04" db="EMBL/GenBank/DDBJ databases">
        <title>Complete genome sequence of Nitrosococcus halophilus Nc4, a salt-adapted, aerobic obligate ammonia-oxidizing sulfur purple bacterium.</title>
        <authorList>
            <consortium name="US DOE Joint Genome Institute"/>
            <person name="Campbell M.A."/>
            <person name="Malfatti S.A."/>
            <person name="Chain P.S.G."/>
            <person name="Heidelberg J.F."/>
            <person name="Ward B.B."/>
            <person name="Klotz M.G."/>
        </authorList>
    </citation>
    <scope>NUCLEOTIDE SEQUENCE [LARGE SCALE GENOMIC DNA]</scope>
    <source>
        <strain evidence="5">Nc4</strain>
    </source>
</reference>
<keyword evidence="1" id="KW-0479">Metal-binding</keyword>
<keyword evidence="1" id="KW-0862">Zinc</keyword>
<protein>
    <submittedName>
        <fullName evidence="4">Zinc finger SWIM domain protein</fullName>
    </submittedName>
</protein>
<dbReference type="HOGENOM" id="CLU_053146_2_0_6"/>
<dbReference type="eggNOG" id="COG4279">
    <property type="taxonomic scope" value="Bacteria"/>
</dbReference>
<dbReference type="Pfam" id="PF04434">
    <property type="entry name" value="SWIM"/>
    <property type="match status" value="1"/>
</dbReference>
<proteinExistence type="predicted"/>
<dbReference type="GO" id="GO:0008270">
    <property type="term" value="F:zinc ion binding"/>
    <property type="evidence" value="ECO:0007669"/>
    <property type="project" value="UniProtKB-KW"/>
</dbReference>
<evidence type="ECO:0000256" key="1">
    <source>
        <dbReference type="PROSITE-ProRule" id="PRU00325"/>
    </source>
</evidence>